<evidence type="ECO:0000256" key="4">
    <source>
        <dbReference type="ARBA" id="ARBA00016056"/>
    </source>
</evidence>
<dbReference type="AlphaFoldDB" id="A0A517LPU9"/>
<dbReference type="GO" id="GO:0015918">
    <property type="term" value="P:sterol transport"/>
    <property type="evidence" value="ECO:0007669"/>
    <property type="project" value="InterPro"/>
</dbReference>
<accession>A0A517LPU9</accession>
<proteinExistence type="inferred from homology"/>
<keyword evidence="5" id="KW-0813">Transport</keyword>
<gene>
    <name evidence="10" type="ORF">FKW77_003381</name>
</gene>
<feature type="chain" id="PRO_5022117650" description="Phosphatidylglycerol/phosphatidylinositol transfer protein" evidence="8">
    <location>
        <begin position="18"/>
        <end position="157"/>
    </location>
</feature>
<dbReference type="InterPro" id="IPR036846">
    <property type="entry name" value="GM2-AP_sf"/>
</dbReference>
<organism evidence="10 11">
    <name type="scientific">Venturia effusa</name>
    <dbReference type="NCBI Taxonomy" id="50376"/>
    <lineage>
        <taxon>Eukaryota</taxon>
        <taxon>Fungi</taxon>
        <taxon>Dikarya</taxon>
        <taxon>Ascomycota</taxon>
        <taxon>Pezizomycotina</taxon>
        <taxon>Dothideomycetes</taxon>
        <taxon>Pleosporomycetidae</taxon>
        <taxon>Venturiales</taxon>
        <taxon>Venturiaceae</taxon>
        <taxon>Venturia</taxon>
    </lineage>
</organism>
<feature type="signal peptide" evidence="8">
    <location>
        <begin position="1"/>
        <end position="17"/>
    </location>
</feature>
<evidence type="ECO:0000256" key="6">
    <source>
        <dbReference type="ARBA" id="ARBA00022729"/>
    </source>
</evidence>
<dbReference type="EMBL" id="CP042202">
    <property type="protein sequence ID" value="QDS77674.1"/>
    <property type="molecule type" value="Genomic_DNA"/>
</dbReference>
<evidence type="ECO:0000259" key="9">
    <source>
        <dbReference type="SMART" id="SM00737"/>
    </source>
</evidence>
<dbReference type="OrthoDB" id="6409159at2759"/>
<dbReference type="Gene3D" id="2.70.220.10">
    <property type="entry name" value="Ganglioside GM2 activator"/>
    <property type="match status" value="1"/>
</dbReference>
<dbReference type="InterPro" id="IPR014756">
    <property type="entry name" value="Ig_E-set"/>
</dbReference>
<dbReference type="PANTHER" id="PTHR11306:SF0">
    <property type="entry name" value="PHOSPHATIDYLGLYCEROL_PHOSPHATIDYLINOSITOL TRANSFER PROTEIN"/>
    <property type="match status" value="1"/>
</dbReference>
<dbReference type="Pfam" id="PF02221">
    <property type="entry name" value="E1_DerP2_DerF2"/>
    <property type="match status" value="1"/>
</dbReference>
<protein>
    <recommendedName>
        <fullName evidence="4">Phosphatidylglycerol/phosphatidylinositol transfer protein</fullName>
    </recommendedName>
</protein>
<evidence type="ECO:0000313" key="10">
    <source>
        <dbReference type="EMBL" id="QDS77674.1"/>
    </source>
</evidence>
<keyword evidence="6 8" id="KW-0732">Signal</keyword>
<evidence type="ECO:0000256" key="1">
    <source>
        <dbReference type="ARBA" id="ARBA00002053"/>
    </source>
</evidence>
<evidence type="ECO:0000256" key="3">
    <source>
        <dbReference type="ARBA" id="ARBA00011245"/>
    </source>
</evidence>
<dbReference type="SUPFAM" id="SSF81296">
    <property type="entry name" value="E set domains"/>
    <property type="match status" value="1"/>
</dbReference>
<evidence type="ECO:0000256" key="7">
    <source>
        <dbReference type="ARBA" id="ARBA00023055"/>
    </source>
</evidence>
<dbReference type="Proteomes" id="UP000316270">
    <property type="component" value="Chromosome 18"/>
</dbReference>
<dbReference type="InterPro" id="IPR039670">
    <property type="entry name" value="NPC2-like"/>
</dbReference>
<sequence length="157" mass="17097">MRFSSALLFTAITSAIALPTEVEEREVNKVHPLTYKSCGSTSDVLHVDSITLDHNPPIHGSNTIKVSGNLREAVTEGTKIAIRVKAGFLTVYHKELDLCDLAKSKMGMSCPIPAGQLDIKKEFEIPKRIPHANVKVALSGKLPNGKRLTCYNMDVGV</sequence>
<dbReference type="SMART" id="SM00737">
    <property type="entry name" value="ML"/>
    <property type="match status" value="1"/>
</dbReference>
<dbReference type="InterPro" id="IPR003172">
    <property type="entry name" value="ML_dom"/>
</dbReference>
<reference evidence="10 11" key="1">
    <citation type="submission" date="2019-07" db="EMBL/GenBank/DDBJ databases">
        <title>Finished genome of Venturia effusa.</title>
        <authorList>
            <person name="Young C.A."/>
            <person name="Cox M.P."/>
            <person name="Ganley A.R.D."/>
            <person name="David W.J."/>
        </authorList>
    </citation>
    <scope>NUCLEOTIDE SEQUENCE [LARGE SCALE GENOMIC DNA]</scope>
    <source>
        <strain evidence="11">albino</strain>
    </source>
</reference>
<evidence type="ECO:0000256" key="8">
    <source>
        <dbReference type="SAM" id="SignalP"/>
    </source>
</evidence>
<dbReference type="PANTHER" id="PTHR11306">
    <property type="entry name" value="NIEMANN PICK TYPE C2 PROTEIN NPC2-RELATED"/>
    <property type="match status" value="1"/>
</dbReference>
<evidence type="ECO:0000256" key="5">
    <source>
        <dbReference type="ARBA" id="ARBA00022448"/>
    </source>
</evidence>
<name>A0A517LPU9_9PEZI</name>
<evidence type="ECO:0000313" key="11">
    <source>
        <dbReference type="Proteomes" id="UP000316270"/>
    </source>
</evidence>
<feature type="domain" description="MD-2-related lipid-recognition" evidence="9">
    <location>
        <begin position="35"/>
        <end position="155"/>
    </location>
</feature>
<comment type="function">
    <text evidence="1">Catalyzes the intermembrane transfer of phosphatidylglycerol and phosphatidylinositol.</text>
</comment>
<dbReference type="GO" id="GO:0032934">
    <property type="term" value="F:sterol binding"/>
    <property type="evidence" value="ECO:0007669"/>
    <property type="project" value="InterPro"/>
</dbReference>
<comment type="subunit">
    <text evidence="3">Monomer.</text>
</comment>
<keyword evidence="7" id="KW-0445">Lipid transport</keyword>
<comment type="similarity">
    <text evidence="2">Belongs to the NPC2 family.</text>
</comment>
<evidence type="ECO:0000256" key="2">
    <source>
        <dbReference type="ARBA" id="ARBA00006370"/>
    </source>
</evidence>
<keyword evidence="11" id="KW-1185">Reference proteome</keyword>